<name>A0A1M6U399_9GAMM</name>
<dbReference type="SUPFAM" id="SSF53800">
    <property type="entry name" value="Chelatase"/>
    <property type="match status" value="1"/>
</dbReference>
<organism evidence="3 4">
    <name type="scientific">Marinobacter antarcticus</name>
    <dbReference type="NCBI Taxonomy" id="564117"/>
    <lineage>
        <taxon>Bacteria</taxon>
        <taxon>Pseudomonadati</taxon>
        <taxon>Pseudomonadota</taxon>
        <taxon>Gammaproteobacteria</taxon>
        <taxon>Pseudomonadales</taxon>
        <taxon>Marinobacteraceae</taxon>
        <taxon>Marinobacter</taxon>
    </lineage>
</organism>
<protein>
    <submittedName>
        <fullName evidence="3">Sirohydrochlorin cobaltochelatase</fullName>
    </submittedName>
</protein>
<dbReference type="InterPro" id="IPR050963">
    <property type="entry name" value="Sirohydro_Cobaltochel/CbiX"/>
</dbReference>
<dbReference type="GO" id="GO:0016829">
    <property type="term" value="F:lyase activity"/>
    <property type="evidence" value="ECO:0007669"/>
    <property type="project" value="UniProtKB-KW"/>
</dbReference>
<dbReference type="InterPro" id="IPR002762">
    <property type="entry name" value="CbiX-like"/>
</dbReference>
<dbReference type="STRING" id="564117.SAMN05216369_2565"/>
<dbReference type="PANTHER" id="PTHR33542">
    <property type="entry name" value="SIROHYDROCHLORIN FERROCHELATASE, CHLOROPLASTIC"/>
    <property type="match status" value="1"/>
</dbReference>
<dbReference type="Pfam" id="PF01903">
    <property type="entry name" value="CbiX"/>
    <property type="match status" value="1"/>
</dbReference>
<evidence type="ECO:0000256" key="2">
    <source>
        <dbReference type="ARBA" id="ARBA00023239"/>
    </source>
</evidence>
<accession>A0A1M6U399</accession>
<keyword evidence="4" id="KW-1185">Reference proteome</keyword>
<dbReference type="AlphaFoldDB" id="A0A1M6U399"/>
<gene>
    <name evidence="3" type="ORF">SAMN05216369_2565</name>
</gene>
<proteinExistence type="predicted"/>
<keyword evidence="2" id="KW-0456">Lyase</keyword>
<keyword evidence="1" id="KW-0479">Metal-binding</keyword>
<dbReference type="Proteomes" id="UP000184497">
    <property type="component" value="Unassembled WGS sequence"/>
</dbReference>
<dbReference type="Gene3D" id="3.40.50.1400">
    <property type="match status" value="1"/>
</dbReference>
<dbReference type="GO" id="GO:0046872">
    <property type="term" value="F:metal ion binding"/>
    <property type="evidence" value="ECO:0007669"/>
    <property type="project" value="UniProtKB-KW"/>
</dbReference>
<reference evidence="4" key="1">
    <citation type="submission" date="2016-11" db="EMBL/GenBank/DDBJ databases">
        <authorList>
            <person name="Varghese N."/>
            <person name="Submissions S."/>
        </authorList>
    </citation>
    <scope>NUCLEOTIDE SEQUENCE [LARGE SCALE GENOMIC DNA]</scope>
    <source>
        <strain evidence="4">CGMCC 1.10835</strain>
    </source>
</reference>
<evidence type="ECO:0000313" key="4">
    <source>
        <dbReference type="Proteomes" id="UP000184497"/>
    </source>
</evidence>
<dbReference type="PANTHER" id="PTHR33542:SF3">
    <property type="entry name" value="SIROHYDROCHLORIN FERROCHELATASE, CHLOROPLASTIC"/>
    <property type="match status" value="1"/>
</dbReference>
<evidence type="ECO:0000313" key="3">
    <source>
        <dbReference type="EMBL" id="SHK63624.1"/>
    </source>
</evidence>
<evidence type="ECO:0000256" key="1">
    <source>
        <dbReference type="ARBA" id="ARBA00022723"/>
    </source>
</evidence>
<sequence>MNSRRIILLAHGSSDKRWCDTFEALAEPTLTAVSNSRIAYMELAEPSLDAVVHEGVAAGTREFTIVPLFLAAGRHLRKDVPAMIEALEQSTGASIQLCPPIGENPLLGQAIKDVVALQLGQNTGQLGIQS</sequence>
<dbReference type="EMBL" id="FRAQ01000002">
    <property type="protein sequence ID" value="SHK63624.1"/>
    <property type="molecule type" value="Genomic_DNA"/>
</dbReference>
<dbReference type="CDD" id="cd03416">
    <property type="entry name" value="CbiX_SirB_N"/>
    <property type="match status" value="1"/>
</dbReference>